<protein>
    <recommendedName>
        <fullName evidence="3">Aromatic hydrocarbon degradation protein</fullName>
    </recommendedName>
</protein>
<accession>A0A2H3NLP8</accession>
<comment type="caution">
    <text evidence="1">The sequence shown here is derived from an EMBL/GenBank/DDBJ whole genome shotgun (WGS) entry which is preliminary data.</text>
</comment>
<dbReference type="OrthoDB" id="1491239at2"/>
<evidence type="ECO:0008006" key="3">
    <source>
        <dbReference type="Google" id="ProtNLM"/>
    </source>
</evidence>
<organism evidence="1 2">
    <name type="scientific">Longimonas halophila</name>
    <dbReference type="NCBI Taxonomy" id="1469170"/>
    <lineage>
        <taxon>Bacteria</taxon>
        <taxon>Pseudomonadati</taxon>
        <taxon>Rhodothermota</taxon>
        <taxon>Rhodothermia</taxon>
        <taxon>Rhodothermales</taxon>
        <taxon>Salisaetaceae</taxon>
        <taxon>Longimonas</taxon>
    </lineage>
</organism>
<reference evidence="1 2" key="1">
    <citation type="submission" date="2017-10" db="EMBL/GenBank/DDBJ databases">
        <title>Draft genome of Longimonas halophila.</title>
        <authorList>
            <person name="Goh K.M."/>
            <person name="Shamsir M.S."/>
            <person name="Lim S.W."/>
        </authorList>
    </citation>
    <scope>NUCLEOTIDE SEQUENCE [LARGE SCALE GENOMIC DNA]</scope>
    <source>
        <strain evidence="1 2">KCTC 42399</strain>
    </source>
</reference>
<dbReference type="Proteomes" id="UP000221024">
    <property type="component" value="Unassembled WGS sequence"/>
</dbReference>
<proteinExistence type="predicted"/>
<evidence type="ECO:0000313" key="2">
    <source>
        <dbReference type="Proteomes" id="UP000221024"/>
    </source>
</evidence>
<dbReference type="Gene3D" id="2.40.160.60">
    <property type="entry name" value="Outer membrane protein transport protein (OMPP1/FadL/TodX)"/>
    <property type="match status" value="1"/>
</dbReference>
<dbReference type="RefSeq" id="WP_098062018.1">
    <property type="nucleotide sequence ID" value="NZ_PDEP01000006.1"/>
</dbReference>
<gene>
    <name evidence="1" type="ORF">CRI93_07560</name>
</gene>
<evidence type="ECO:0000313" key="1">
    <source>
        <dbReference type="EMBL" id="PEN06990.1"/>
    </source>
</evidence>
<keyword evidence="2" id="KW-1185">Reference proteome</keyword>
<dbReference type="SUPFAM" id="SSF56935">
    <property type="entry name" value="Porins"/>
    <property type="match status" value="1"/>
</dbReference>
<name>A0A2H3NLP8_9BACT</name>
<dbReference type="AlphaFoldDB" id="A0A2H3NLP8"/>
<dbReference type="EMBL" id="PDEP01000006">
    <property type="protein sequence ID" value="PEN06990.1"/>
    <property type="molecule type" value="Genomic_DNA"/>
</dbReference>
<sequence>MMHFARTLLIGLLLTLGGVLPVWGQDAGDGSIYSRFGIGELQTPSSAQAQALGGHGVALRSLNYTNLSNPALWSDQVLTRVALGARFRTVESEGGQTEGTSRLTAGNFDGVQFSFPLLRQKLGVAFGFVPVSQSNFRSRVQRTASSSPFDDETLDYQVEFLGRGGLQKITGGFGYRFNDLISVGASLDYLFGTIETQRRTSFTRPNFQETVVTNGVRLDALSATLGTHLTIGDLLRSDDNLMVGAAVTLPASLSGTRTRTIGESLDRDTVSTASGGALDMPLTTRLGIAYVPSSALTLTVNGSYAPWSQAESSMTDDDVSFAFPVGGTETLADQWTLSSGVEWRPAGDDSFESFLARTAYRLGVSYEQLYVSPNTTTTLNAVEARLGISLPTSVSGTRIDLTTHVGRQGTTSQNLVQDLYYGVSARVTIGERWFQERRLR</sequence>